<feature type="region of interest" description="Disordered" evidence="7">
    <location>
        <begin position="916"/>
        <end position="967"/>
    </location>
</feature>
<feature type="region of interest" description="Disordered" evidence="7">
    <location>
        <begin position="2339"/>
        <end position="2361"/>
    </location>
</feature>
<dbReference type="CDD" id="cd14073">
    <property type="entry name" value="STKc_NUAK"/>
    <property type="match status" value="1"/>
</dbReference>
<name>A0AAW2GG02_9HYME</name>
<reference evidence="9 10" key="1">
    <citation type="submission" date="2023-03" db="EMBL/GenBank/DDBJ databases">
        <title>High recombination rates correlate with genetic variation in Cardiocondyla obscurior ants.</title>
        <authorList>
            <person name="Errbii M."/>
        </authorList>
    </citation>
    <scope>NUCLEOTIDE SEQUENCE [LARGE SCALE GENOMIC DNA]</scope>
    <source>
        <strain evidence="9">Alpha-2009</strain>
        <tissue evidence="9">Whole body</tissue>
    </source>
</reference>
<dbReference type="InterPro" id="IPR008271">
    <property type="entry name" value="Ser/Thr_kinase_AS"/>
</dbReference>
<feature type="region of interest" description="Disordered" evidence="7">
    <location>
        <begin position="883"/>
        <end position="904"/>
    </location>
</feature>
<dbReference type="PANTHER" id="PTHR24346:SF93">
    <property type="entry name" value="NUAK FAMILY SNF1-LIKE KINASE 1"/>
    <property type="match status" value="1"/>
</dbReference>
<dbReference type="SUPFAM" id="SSF56112">
    <property type="entry name" value="Protein kinase-like (PK-like)"/>
    <property type="match status" value="1"/>
</dbReference>
<feature type="compositionally biased region" description="Polar residues" evidence="7">
    <location>
        <begin position="2216"/>
        <end position="2227"/>
    </location>
</feature>
<evidence type="ECO:0000256" key="3">
    <source>
        <dbReference type="ARBA" id="ARBA00022741"/>
    </source>
</evidence>
<dbReference type="InterPro" id="IPR000719">
    <property type="entry name" value="Prot_kinase_dom"/>
</dbReference>
<feature type="compositionally biased region" description="Basic and acidic residues" evidence="7">
    <location>
        <begin position="2473"/>
        <end position="2492"/>
    </location>
</feature>
<dbReference type="FunFam" id="1.10.510.10:FF:000389">
    <property type="entry name" value="Uncharacterized protein, isoform E"/>
    <property type="match status" value="1"/>
</dbReference>
<keyword evidence="5 6" id="KW-0067">ATP-binding</keyword>
<keyword evidence="2" id="KW-0808">Transferase</keyword>
<proteinExistence type="predicted"/>
<feature type="region of interest" description="Disordered" evidence="7">
    <location>
        <begin position="557"/>
        <end position="623"/>
    </location>
</feature>
<feature type="compositionally biased region" description="Basic and acidic residues" evidence="7">
    <location>
        <begin position="591"/>
        <end position="601"/>
    </location>
</feature>
<evidence type="ECO:0000256" key="4">
    <source>
        <dbReference type="ARBA" id="ARBA00022777"/>
    </source>
</evidence>
<feature type="compositionally biased region" description="Basic and acidic residues" evidence="7">
    <location>
        <begin position="2205"/>
        <end position="2214"/>
    </location>
</feature>
<feature type="compositionally biased region" description="Low complexity" evidence="7">
    <location>
        <begin position="1678"/>
        <end position="1692"/>
    </location>
</feature>
<dbReference type="PROSITE" id="PS50011">
    <property type="entry name" value="PROTEIN_KINASE_DOM"/>
    <property type="match status" value="1"/>
</dbReference>
<keyword evidence="1" id="KW-0723">Serine/threonine-protein kinase</keyword>
<evidence type="ECO:0000256" key="6">
    <source>
        <dbReference type="PROSITE-ProRule" id="PRU10141"/>
    </source>
</evidence>
<feature type="compositionally biased region" description="Polar residues" evidence="7">
    <location>
        <begin position="423"/>
        <end position="438"/>
    </location>
</feature>
<comment type="caution">
    <text evidence="9">The sequence shown here is derived from an EMBL/GenBank/DDBJ whole genome shotgun (WGS) entry which is preliminary data.</text>
</comment>
<gene>
    <name evidence="9" type="ORF">PUN28_005096</name>
</gene>
<keyword evidence="10" id="KW-1185">Reference proteome</keyword>
<evidence type="ECO:0000256" key="1">
    <source>
        <dbReference type="ARBA" id="ARBA00022527"/>
    </source>
</evidence>
<feature type="compositionally biased region" description="Low complexity" evidence="7">
    <location>
        <begin position="1905"/>
        <end position="1919"/>
    </location>
</feature>
<feature type="region of interest" description="Disordered" evidence="7">
    <location>
        <begin position="792"/>
        <end position="818"/>
    </location>
</feature>
<dbReference type="Pfam" id="PF00069">
    <property type="entry name" value="Pkinase"/>
    <property type="match status" value="1"/>
</dbReference>
<dbReference type="FunFam" id="3.30.200.20:FF:000315">
    <property type="entry name" value="Calcium-dependent protein kinase 3"/>
    <property type="match status" value="1"/>
</dbReference>
<sequence>MVVGEASIHNIMGGMESTGGVRLHNHKRKLKQRFDIIKKLGQGTYGKVQLGINKETGQEVAIKTIKKCKIETEADLIRIRREIQIMSSVQHPNIIHIYEVFENKEKMVLVMEYAAGGELYDYLSERKVLGEHEARRIFRQIATAVFYCHKHKICHRDLKLENILLDQVGNAKIADFGLSNVFDEQRLLSTFCGSPLYASPEIVKGTPYHGPEVDCWSLGVLLYTLVYGAMPFDGSNFKRLVKQISQSDYFEPKKPSPASPLIKDMLTVCPGRRADIEKICTHWWVNEGYEQSCLDIAEDLAAQTPVRLDLLLSLVPQSASAEKLLVGNDQQAGGDVTNDMSSETLVPTRCHSVGSLMELDQNNSNRRIRELFEEEPRSSAAGDSKRKLETTPSMDETAAAGVKRKERSRRKEKSDEREPRAYRSSSRHLSAPIPNSISEEAMEVDSAAIVTVPMSKTVDFDKIEAACLELLEESKERSPSKERSKTSSISEYPQPRESLSTDTIKQNSEIDQKVNDDRDKLQQKSTTSPNNVSYGKDERTVLENTNKIVNKITFNKKSNDQESKVPIESDANVKDKTYMSQNMEELEPTENDFKKLKEKALSLDSELSNEVANAPAKPVERRRSKIFETAEKFNQLSSTAENEKPKKIFIPGVNVGGAKRAFERKASLSSITTPPPKASTSKIIIDVPTKKKDEKDEQALGDSGDREIAAVQDNVNKQDEAKKRAIDIISGAIGKPPMQKKLNGSAPQILPQSPDSKKLGLKIQIAPNDVRSATVSVTTPIETKFNLDVKSAAPEPTITSDTSSTENTQLGESNVSSKMEITLKSATLPRRKTSKAEITLSGVKPPETVAFKSEVEAKIDAFQPQKLRTQRSEVAFPVAAAVPHANRSSSLEPESRPKAAPKERIIPIQVEAGLECAQRSSTPPSKPPVSQGSMSQRSSSLSRQSTADSDTDSALGSTIGPEPIRKSPREYIIPIAVEGGGYVTPRSGSLEPENKTGTSTSTNPSRSRFSRPRRMSSLLSDASEDESPFSPLHGEDLLQRHMHRLRSSRPSRQPSEHADSLSSGEDDDDDGFELLTAENLFSTLLSRVRSLTQRLNVDDNRSAGFPSSRLFGRLGSQSSQAFWGLNKPLSSYESYVETRTMITRLSESQFKHSLNRDADMFSKRDAASTSNPGTPNSPGSRSTPSRESIFEIGNNTLPRDKIEEVHDEDIEAEAAAQIRKETRESLEQSFTPSLARRLSRQFIEQTRQSVPRSPSFTRDNNKYYQSPTRDLVQSLIGPSDITKRYSSSTTSDRTEYRGRSLDRGIRRTNSLLEPCKYDKLERHSPRRSISLFNDDEDCDDELLPPLPKHVMTLGRRYKESVRPSVIGTVRRDSFHSYRTDKIQEEPCDDTCASACKEITVDNVVENSPTSDGASISVCNSNINSIDNTATVATTTTSSVSTRSREDSPTESLSNLGDYGKSICRPENISKSFENRLLAAENLIKESKLKNLTSQQFNPNLSCNYKDTDKCDKEALMTTSEPLSLGCSSVTSKRRSCIPSLRLRSGSLTRESNVSVDHGKSFAGSSGTSTTTVNQERSILSKLFKSTDKDTESKESNKSSSQKPKHRISRFLRPDFFDTPREESQYVKEKEAQKAAENERRKSRFMRRRNESKERKEDETICKELKNEINALQKDKLGSAVVAASDSFSSSSSFEDKSSKEKSKEKAKAEQSSKGGFLHSLEKKLEKLRSNDETAVAKPTMNGGTTTGDFVKARECSAPPDECPAEPSLSEMKRTLSVEDLSRPKESSKNAKNASSKGRVTSVLGLFKTSSDTTKRNANGSNRAQNIIMSKLKRSPPKCAKSAESSLEEDATAASKIPTKKPPQNKRSPEKVTSDFSRSPSKEKTKERKSSVEKQAWGEPKRVSDKATPSPDSSASSSASRVKLDKKDSCKKKSPDQSECLKKVTEDKRSESISGGEDKKSIKTKKNIISLTSKNETVARTDKGEDADKKIKKQVKSKEDTASNKDEIDSSKKKRIVRVVRKVVKKSSDNSDSKSDEQGKSSKLLPLTKKEAKTVTKKEKCQEGLNARGKEGSTTKGSDPDDQTVAKIPCSASKLNLSDLAKSTDAKNPVENKNIKIKSDLKEACDASDNVTSSFSDVSRVNCQNSSSFQSVSSTLSTDPSNPADRINSSTVCQSKQQSEQYRPNRANLKLDLSKIPQHAFRHVIPKRDSPRADSPKASSFVQSINSPKTDDPDMIAKSNPDKLMECLSKMTHHANITGNKIIIDKPLRARDVAELKREVTECARIIENHVEARDGRSSQRTVDPTYVSGSPQEILQEELREIKINSPQQINNVNHEVTEKTKNSPDDCTSRMTEMLSPEEPESFDSWSICSADLNHSRSDLHSPTSPSYSLFLRGDSSESMIDRIRRRSFYSRFNDRKRPSLTAPPPGISSASVLPRRFSFNGSRERERDRLYNYGVSRIRAKDKSYLYSDDESPRKSSIDRERRTETRNVHDPYSSGLSSSTHDSLRRYARSPTLDLVSSRAKYHSADVIADNDLAGVCSSSYKSPMSRSFLSDDVADSSYYGRSASTLPKKYGSTVSGLEPKSVEYYEEILSPSNPDYLSPRDTCRSPLLDIYLSKCENGCHHNGNLDLQQFSGDKSRTYTDTEIAERDHNIMQRNEEYILNNTDILSDISVIKRN</sequence>
<feature type="region of interest" description="Disordered" evidence="7">
    <location>
        <begin position="1434"/>
        <end position="1453"/>
    </location>
</feature>
<feature type="compositionally biased region" description="Basic and acidic residues" evidence="7">
    <location>
        <begin position="412"/>
        <end position="421"/>
    </location>
</feature>
<feature type="region of interest" description="Disordered" evidence="7">
    <location>
        <begin position="980"/>
        <end position="1069"/>
    </location>
</feature>
<dbReference type="PANTHER" id="PTHR24346">
    <property type="entry name" value="MAP/MICROTUBULE AFFINITY-REGULATING KINASE"/>
    <property type="match status" value="1"/>
</dbReference>
<dbReference type="GO" id="GO:0000226">
    <property type="term" value="P:microtubule cytoskeleton organization"/>
    <property type="evidence" value="ECO:0007669"/>
    <property type="project" value="TreeGrafter"/>
</dbReference>
<feature type="binding site" evidence="6">
    <location>
        <position position="67"/>
    </location>
    <ligand>
        <name>ATP</name>
        <dbReference type="ChEBI" id="CHEBI:30616"/>
    </ligand>
</feature>
<feature type="compositionally biased region" description="Basic residues" evidence="7">
    <location>
        <begin position="1040"/>
        <end position="1049"/>
    </location>
</feature>
<keyword evidence="3 6" id="KW-0547">Nucleotide-binding</keyword>
<feature type="region of interest" description="Disordered" evidence="7">
    <location>
        <begin position="1547"/>
        <end position="2086"/>
    </location>
</feature>
<feature type="compositionally biased region" description="Basic and acidic residues" evidence="7">
    <location>
        <begin position="2047"/>
        <end position="2072"/>
    </location>
</feature>
<dbReference type="SMART" id="SM00220">
    <property type="entry name" value="S_TKc"/>
    <property type="match status" value="1"/>
</dbReference>
<feature type="compositionally biased region" description="Basic residues" evidence="7">
    <location>
        <begin position="2011"/>
        <end position="2024"/>
    </location>
</feature>
<feature type="compositionally biased region" description="Basic and acidic residues" evidence="7">
    <location>
        <begin position="1976"/>
        <end position="1988"/>
    </location>
</feature>
<feature type="compositionally biased region" description="Polar residues" evidence="7">
    <location>
        <begin position="523"/>
        <end position="533"/>
    </location>
</feature>
<feature type="compositionally biased region" description="Basic and acidic residues" evidence="7">
    <location>
        <begin position="1770"/>
        <end position="1788"/>
    </location>
</feature>
<evidence type="ECO:0000256" key="7">
    <source>
        <dbReference type="SAM" id="MobiDB-lite"/>
    </source>
</evidence>
<feature type="compositionally biased region" description="Basic and acidic residues" evidence="7">
    <location>
        <begin position="508"/>
        <end position="522"/>
    </location>
</feature>
<dbReference type="GO" id="GO:0005737">
    <property type="term" value="C:cytoplasm"/>
    <property type="evidence" value="ECO:0007669"/>
    <property type="project" value="TreeGrafter"/>
</dbReference>
<feature type="compositionally biased region" description="Basic and acidic residues" evidence="7">
    <location>
        <begin position="1995"/>
        <end position="2010"/>
    </location>
</feature>
<evidence type="ECO:0000256" key="2">
    <source>
        <dbReference type="ARBA" id="ARBA00022679"/>
    </source>
</evidence>
<feature type="compositionally biased region" description="Basic residues" evidence="7">
    <location>
        <begin position="402"/>
        <end position="411"/>
    </location>
</feature>
<dbReference type="GO" id="GO:0005524">
    <property type="term" value="F:ATP binding"/>
    <property type="evidence" value="ECO:0007669"/>
    <property type="project" value="UniProtKB-UniRule"/>
</dbReference>
<feature type="compositionally biased region" description="Basic and acidic residues" evidence="7">
    <location>
        <begin position="473"/>
        <end position="485"/>
    </location>
</feature>
<feature type="domain" description="Protein kinase" evidence="8">
    <location>
        <begin position="34"/>
        <end position="285"/>
    </location>
</feature>
<dbReference type="InterPro" id="IPR011009">
    <property type="entry name" value="Kinase-like_dom_sf"/>
</dbReference>
<feature type="compositionally biased region" description="Low complexity" evidence="7">
    <location>
        <begin position="2145"/>
        <end position="2156"/>
    </location>
</feature>
<evidence type="ECO:0000256" key="5">
    <source>
        <dbReference type="ARBA" id="ARBA00022840"/>
    </source>
</evidence>
<feature type="compositionally biased region" description="Basic and acidic residues" evidence="7">
    <location>
        <begin position="1879"/>
        <end position="1891"/>
    </location>
</feature>
<feature type="region of interest" description="Disordered" evidence="7">
    <location>
        <begin position="473"/>
        <end position="539"/>
    </location>
</feature>
<feature type="compositionally biased region" description="Basic and acidic residues" evidence="7">
    <location>
        <begin position="2025"/>
        <end position="2039"/>
    </location>
</feature>
<feature type="region of interest" description="Disordered" evidence="7">
    <location>
        <begin position="2468"/>
        <end position="2507"/>
    </location>
</feature>
<feature type="region of interest" description="Disordered" evidence="7">
    <location>
        <begin position="2201"/>
        <end position="2233"/>
    </location>
</feature>
<feature type="compositionally biased region" description="Basic and acidic residues" evidence="7">
    <location>
        <begin position="1611"/>
        <end position="1639"/>
    </location>
</feature>
<protein>
    <recommendedName>
        <fullName evidence="8">Protein kinase domain-containing protein</fullName>
    </recommendedName>
</protein>
<dbReference type="Proteomes" id="UP001430953">
    <property type="component" value="Unassembled WGS sequence"/>
</dbReference>
<evidence type="ECO:0000313" key="10">
    <source>
        <dbReference type="Proteomes" id="UP001430953"/>
    </source>
</evidence>
<accession>A0AAW2GG02</accession>
<dbReference type="Gene3D" id="1.10.510.10">
    <property type="entry name" value="Transferase(Phosphotransferase) domain 1"/>
    <property type="match status" value="1"/>
</dbReference>
<evidence type="ECO:0000259" key="8">
    <source>
        <dbReference type="PROSITE" id="PS50011"/>
    </source>
</evidence>
<feature type="compositionally biased region" description="Basic and acidic residues" evidence="7">
    <location>
        <begin position="372"/>
        <end position="389"/>
    </location>
</feature>
<dbReference type="EMBL" id="JADYXP020000004">
    <property type="protein sequence ID" value="KAL0126498.1"/>
    <property type="molecule type" value="Genomic_DNA"/>
</dbReference>
<feature type="compositionally biased region" description="Polar residues" evidence="7">
    <location>
        <begin position="946"/>
        <end position="956"/>
    </location>
</feature>
<evidence type="ECO:0000313" key="9">
    <source>
        <dbReference type="EMBL" id="KAL0126498.1"/>
    </source>
</evidence>
<feature type="compositionally biased region" description="Basic and acidic residues" evidence="7">
    <location>
        <begin position="2339"/>
        <end position="2349"/>
    </location>
</feature>
<dbReference type="PROSITE" id="PS00107">
    <property type="entry name" value="PROTEIN_KINASE_ATP"/>
    <property type="match status" value="1"/>
</dbReference>
<feature type="compositionally biased region" description="Basic and acidic residues" evidence="7">
    <location>
        <begin position="1584"/>
        <end position="1596"/>
    </location>
</feature>
<dbReference type="GO" id="GO:0050321">
    <property type="term" value="F:tau-protein kinase activity"/>
    <property type="evidence" value="ECO:0007669"/>
    <property type="project" value="TreeGrafter"/>
</dbReference>
<dbReference type="InterPro" id="IPR017441">
    <property type="entry name" value="Protein_kinase_ATP_BS"/>
</dbReference>
<dbReference type="GO" id="GO:0035556">
    <property type="term" value="P:intracellular signal transduction"/>
    <property type="evidence" value="ECO:0007669"/>
    <property type="project" value="TreeGrafter"/>
</dbReference>
<keyword evidence="4" id="KW-0418">Kinase</keyword>
<feature type="compositionally biased region" description="Polar residues" evidence="7">
    <location>
        <begin position="2166"/>
        <end position="2181"/>
    </location>
</feature>
<feature type="compositionally biased region" description="Basic and acidic residues" evidence="7">
    <location>
        <begin position="1693"/>
        <end position="1710"/>
    </location>
</feature>
<feature type="region of interest" description="Disordered" evidence="7">
    <location>
        <begin position="1161"/>
        <end position="1187"/>
    </location>
</feature>
<feature type="compositionally biased region" description="Basic and acidic residues" evidence="7">
    <location>
        <begin position="557"/>
        <end position="577"/>
    </location>
</feature>
<feature type="compositionally biased region" description="Polar residues" evidence="7">
    <location>
        <begin position="1807"/>
        <end position="1827"/>
    </location>
</feature>
<feature type="compositionally biased region" description="Low complexity" evidence="7">
    <location>
        <begin position="930"/>
        <end position="945"/>
    </location>
</feature>
<feature type="region of interest" description="Disordered" evidence="7">
    <location>
        <begin position="1279"/>
        <end position="1299"/>
    </location>
</feature>
<organism evidence="9 10">
    <name type="scientific">Cardiocondyla obscurior</name>
    <dbReference type="NCBI Taxonomy" id="286306"/>
    <lineage>
        <taxon>Eukaryota</taxon>
        <taxon>Metazoa</taxon>
        <taxon>Ecdysozoa</taxon>
        <taxon>Arthropoda</taxon>
        <taxon>Hexapoda</taxon>
        <taxon>Insecta</taxon>
        <taxon>Pterygota</taxon>
        <taxon>Neoptera</taxon>
        <taxon>Endopterygota</taxon>
        <taxon>Hymenoptera</taxon>
        <taxon>Apocrita</taxon>
        <taxon>Aculeata</taxon>
        <taxon>Formicoidea</taxon>
        <taxon>Formicidae</taxon>
        <taxon>Myrmicinae</taxon>
        <taxon>Cardiocondyla</taxon>
    </lineage>
</organism>
<feature type="compositionally biased region" description="Basic and acidic residues" evidence="7">
    <location>
        <begin position="893"/>
        <end position="904"/>
    </location>
</feature>
<feature type="region of interest" description="Disordered" evidence="7">
    <location>
        <begin position="372"/>
        <end position="438"/>
    </location>
</feature>
<feature type="region of interest" description="Disordered" evidence="7">
    <location>
        <begin position="2145"/>
        <end position="2187"/>
    </location>
</feature>
<feature type="compositionally biased region" description="Polar residues" evidence="7">
    <location>
        <begin position="497"/>
        <end position="507"/>
    </location>
</feature>
<feature type="compositionally biased region" description="Polar residues" evidence="7">
    <location>
        <begin position="1167"/>
        <end position="1186"/>
    </location>
</feature>
<feature type="compositionally biased region" description="Polar residues" evidence="7">
    <location>
        <begin position="797"/>
        <end position="818"/>
    </location>
</feature>
<feature type="compositionally biased region" description="Basic and acidic residues" evidence="7">
    <location>
        <begin position="1719"/>
        <end position="1731"/>
    </location>
</feature>
<dbReference type="PROSITE" id="PS00108">
    <property type="entry name" value="PROTEIN_KINASE_ST"/>
    <property type="match status" value="1"/>
</dbReference>
<feature type="compositionally biased region" description="Basic and acidic residues" evidence="7">
    <location>
        <begin position="1921"/>
        <end position="1960"/>
    </location>
</feature>
<feature type="region of interest" description="Disordered" evidence="7">
    <location>
        <begin position="1244"/>
        <end position="1267"/>
    </location>
</feature>
<feature type="compositionally biased region" description="Basic and acidic residues" evidence="7">
    <location>
        <begin position="1647"/>
        <end position="1676"/>
    </location>
</feature>